<accession>A0A1T0BC15</accession>
<gene>
    <name evidence="8" type="ORF">B0188_00055</name>
</gene>
<feature type="transmembrane region" description="Helical" evidence="6">
    <location>
        <begin position="190"/>
        <end position="213"/>
    </location>
</feature>
<evidence type="ECO:0000256" key="1">
    <source>
        <dbReference type="ARBA" id="ARBA00004651"/>
    </source>
</evidence>
<dbReference type="STRING" id="123822.B0188_00055"/>
<keyword evidence="5 6" id="KW-0472">Membrane</keyword>
<evidence type="ECO:0000256" key="4">
    <source>
        <dbReference type="ARBA" id="ARBA00022989"/>
    </source>
</evidence>
<evidence type="ECO:0000313" key="8">
    <source>
        <dbReference type="EMBL" id="OOS07512.1"/>
    </source>
</evidence>
<evidence type="ECO:0000313" key="9">
    <source>
        <dbReference type="Proteomes" id="UP000190023"/>
    </source>
</evidence>
<dbReference type="PANTHER" id="PTHR32322">
    <property type="entry name" value="INNER MEMBRANE TRANSPORTER"/>
    <property type="match status" value="1"/>
</dbReference>
<organism evidence="8 9">
    <name type="scientific">[Haemophilus] felis</name>
    <dbReference type="NCBI Taxonomy" id="123822"/>
    <lineage>
        <taxon>Bacteria</taxon>
        <taxon>Pseudomonadati</taxon>
        <taxon>Pseudomonadota</taxon>
        <taxon>Gammaproteobacteria</taxon>
        <taxon>Pasteurellales</taxon>
        <taxon>Pasteurellaceae</taxon>
    </lineage>
</organism>
<evidence type="ECO:0000256" key="2">
    <source>
        <dbReference type="ARBA" id="ARBA00022475"/>
    </source>
</evidence>
<dbReference type="Pfam" id="PF00892">
    <property type="entry name" value="EamA"/>
    <property type="match status" value="2"/>
</dbReference>
<sequence>MFNSLLLKRNTFVLCTSYVLLMGLGFPIMRYMSLHFDTLNNNAVRFLSGGSLFVLICFIRFRGELKLVFNNVRLLTILLTLASLMTLNMYFFINGMQHTSALSGSIFGIVAMPIALIAAALVYPDERQKVKGKGFVLGCLILLLGSFIFVFSAHPHRQEDNFLLGAIFLSVAICIQALQNLLVKRIAKELNVIVISAFTAFLSGCFYLVLTIYNHKLALLRDVAFTDLLGLALAGVYGMLTGMLMAFFIVQRQGIITFNVIQLLIPISTAFIGYLTLGEMVNLTQSLGAILVLIGTIFCLKPNK</sequence>
<comment type="subcellular location">
    <subcellularLocation>
        <location evidence="1">Cell membrane</location>
        <topology evidence="1">Multi-pass membrane protein</topology>
    </subcellularLocation>
</comment>
<dbReference type="AlphaFoldDB" id="A0A1T0BC15"/>
<dbReference type="SUPFAM" id="SSF103481">
    <property type="entry name" value="Multidrug resistance efflux transporter EmrE"/>
    <property type="match status" value="1"/>
</dbReference>
<feature type="transmembrane region" description="Helical" evidence="6">
    <location>
        <begin position="135"/>
        <end position="156"/>
    </location>
</feature>
<feature type="transmembrane region" description="Helical" evidence="6">
    <location>
        <begin position="73"/>
        <end position="93"/>
    </location>
</feature>
<dbReference type="InterPro" id="IPR037185">
    <property type="entry name" value="EmrE-like"/>
</dbReference>
<feature type="transmembrane region" description="Helical" evidence="6">
    <location>
        <begin position="12"/>
        <end position="31"/>
    </location>
</feature>
<dbReference type="InterPro" id="IPR000620">
    <property type="entry name" value="EamA_dom"/>
</dbReference>
<feature type="transmembrane region" description="Helical" evidence="6">
    <location>
        <begin position="162"/>
        <end position="183"/>
    </location>
</feature>
<evidence type="ECO:0000256" key="3">
    <source>
        <dbReference type="ARBA" id="ARBA00022692"/>
    </source>
</evidence>
<keyword evidence="4 6" id="KW-1133">Transmembrane helix</keyword>
<comment type="caution">
    <text evidence="8">The sequence shown here is derived from an EMBL/GenBank/DDBJ whole genome shotgun (WGS) entry which is preliminary data.</text>
</comment>
<dbReference type="Proteomes" id="UP000190023">
    <property type="component" value="Unassembled WGS sequence"/>
</dbReference>
<dbReference type="PANTHER" id="PTHR32322:SF18">
    <property type="entry name" value="S-ADENOSYLMETHIONINE_S-ADENOSYLHOMOCYSTEINE TRANSPORTER"/>
    <property type="match status" value="1"/>
</dbReference>
<feature type="domain" description="EamA" evidence="7">
    <location>
        <begin position="164"/>
        <end position="298"/>
    </location>
</feature>
<name>A0A1T0BC15_9PAST</name>
<feature type="transmembrane region" description="Helical" evidence="6">
    <location>
        <begin position="228"/>
        <end position="249"/>
    </location>
</feature>
<feature type="transmembrane region" description="Helical" evidence="6">
    <location>
        <begin position="256"/>
        <end position="277"/>
    </location>
</feature>
<keyword evidence="9" id="KW-1185">Reference proteome</keyword>
<feature type="domain" description="EamA" evidence="7">
    <location>
        <begin position="17"/>
        <end position="149"/>
    </location>
</feature>
<dbReference type="EMBL" id="MUYB01000001">
    <property type="protein sequence ID" value="OOS07512.1"/>
    <property type="molecule type" value="Genomic_DNA"/>
</dbReference>
<reference evidence="8 9" key="1">
    <citation type="submission" date="2017-02" db="EMBL/GenBank/DDBJ databases">
        <title>Draft genome sequence of Haemophilus felis CCUG 31170 type strain.</title>
        <authorList>
            <person name="Engstrom-Jakobsson H."/>
            <person name="Salva-Serra F."/>
            <person name="Thorell K."/>
            <person name="Gonzales-Siles L."/>
            <person name="Karlsson R."/>
            <person name="Boulund F."/>
            <person name="Engstrand L."/>
            <person name="Kristiansson E."/>
            <person name="Moore E."/>
        </authorList>
    </citation>
    <scope>NUCLEOTIDE SEQUENCE [LARGE SCALE GENOMIC DNA]</scope>
    <source>
        <strain evidence="8 9">CCUG 31170</strain>
    </source>
</reference>
<dbReference type="InterPro" id="IPR050638">
    <property type="entry name" value="AA-Vitamin_Transporters"/>
</dbReference>
<feature type="transmembrane region" description="Helical" evidence="6">
    <location>
        <begin position="43"/>
        <end position="61"/>
    </location>
</feature>
<feature type="transmembrane region" description="Helical" evidence="6">
    <location>
        <begin position="283"/>
        <end position="300"/>
    </location>
</feature>
<keyword evidence="3 6" id="KW-0812">Transmembrane</keyword>
<evidence type="ECO:0000256" key="6">
    <source>
        <dbReference type="SAM" id="Phobius"/>
    </source>
</evidence>
<dbReference type="GO" id="GO:0005886">
    <property type="term" value="C:plasma membrane"/>
    <property type="evidence" value="ECO:0007669"/>
    <property type="project" value="UniProtKB-SubCell"/>
</dbReference>
<evidence type="ECO:0000256" key="5">
    <source>
        <dbReference type="ARBA" id="ARBA00023136"/>
    </source>
</evidence>
<protein>
    <submittedName>
        <fullName evidence="8">EamA family transporter</fullName>
    </submittedName>
</protein>
<dbReference type="OrthoDB" id="5689580at2"/>
<proteinExistence type="predicted"/>
<keyword evidence="2" id="KW-1003">Cell membrane</keyword>
<evidence type="ECO:0000259" key="7">
    <source>
        <dbReference type="Pfam" id="PF00892"/>
    </source>
</evidence>
<feature type="transmembrane region" description="Helical" evidence="6">
    <location>
        <begin position="105"/>
        <end position="123"/>
    </location>
</feature>